<proteinExistence type="inferred from homology"/>
<comment type="similarity">
    <text evidence="2">Belongs to the ComB family.</text>
</comment>
<dbReference type="Proteomes" id="UP000030101">
    <property type="component" value="Unassembled WGS sequence"/>
</dbReference>
<dbReference type="Pfam" id="PF04029">
    <property type="entry name" value="2-ph_phosp"/>
    <property type="match status" value="1"/>
</dbReference>
<evidence type="ECO:0000256" key="3">
    <source>
        <dbReference type="ARBA" id="ARBA00012953"/>
    </source>
</evidence>
<accession>A0ABR4XL05</accession>
<dbReference type="PANTHER" id="PTHR37311:SF1">
    <property type="entry name" value="2-PHOSPHOSULFOLACTATE PHOSPHATASE-RELATED"/>
    <property type="match status" value="1"/>
</dbReference>
<comment type="caution">
    <text evidence="8">The sequence shown here is derived from an EMBL/GenBank/DDBJ whole genome shotgun (WGS) entry which is preliminary data.</text>
</comment>
<gene>
    <name evidence="8" type="ORF">HQ43_04740</name>
</gene>
<protein>
    <recommendedName>
        <fullName evidence="4">Probable 2-phosphosulfolactate phosphatase</fullName>
        <ecNumber evidence="3">3.1.3.71</ecNumber>
    </recommendedName>
</protein>
<evidence type="ECO:0000256" key="4">
    <source>
        <dbReference type="ARBA" id="ARBA00021948"/>
    </source>
</evidence>
<sequence>MKIDLCISPLLLPPYSEGVDRVVVVDVWRASSTIITMLGNGAKAVYPLDSLEKAEAKAVMGEIVGAERDARRCSFARCGNSPFEYQPHLVAGRSIYFTTTNGTHALAEAMKIAKEEVLVGAFVNIEALSRYLARHTGTVLILAAGWRDKMSLEDSLFAGALYSSLSRLADLTPLSDSIRSMNTIWNDHNEELALYLSTTDHYARLEALGLEEDAAYCLKQSIWDVVPVCQNVKGETMIVDKQRR</sequence>
<evidence type="ECO:0000256" key="5">
    <source>
        <dbReference type="ARBA" id="ARBA00022801"/>
    </source>
</evidence>
<keyword evidence="6" id="KW-0460">Magnesium</keyword>
<evidence type="ECO:0000256" key="6">
    <source>
        <dbReference type="ARBA" id="ARBA00022842"/>
    </source>
</evidence>
<dbReference type="EC" id="3.1.3.71" evidence="3"/>
<dbReference type="InterPro" id="IPR005238">
    <property type="entry name" value="ComB-like"/>
</dbReference>
<keyword evidence="5" id="KW-0378">Hydrolase</keyword>
<dbReference type="Gene3D" id="3.90.1560.10">
    <property type="entry name" value="ComB-like"/>
    <property type="match status" value="1"/>
</dbReference>
<evidence type="ECO:0000313" key="9">
    <source>
        <dbReference type="Proteomes" id="UP000030101"/>
    </source>
</evidence>
<dbReference type="PANTHER" id="PTHR37311">
    <property type="entry name" value="2-PHOSPHOSULFOLACTATE PHOSPHATASE-RELATED"/>
    <property type="match status" value="1"/>
</dbReference>
<evidence type="ECO:0000256" key="2">
    <source>
        <dbReference type="ARBA" id="ARBA00009997"/>
    </source>
</evidence>
<evidence type="ECO:0000256" key="7">
    <source>
        <dbReference type="ARBA" id="ARBA00033711"/>
    </source>
</evidence>
<dbReference type="EMBL" id="JQZV01000009">
    <property type="protein sequence ID" value="KGN92558.1"/>
    <property type="molecule type" value="Genomic_DNA"/>
</dbReference>
<name>A0ABR4XL05_9PORP</name>
<comment type="catalytic activity">
    <reaction evidence="7">
        <text>(2R)-O-phospho-3-sulfolactate + H2O = (2R)-3-sulfolactate + phosphate</text>
        <dbReference type="Rhea" id="RHEA:23416"/>
        <dbReference type="ChEBI" id="CHEBI:15377"/>
        <dbReference type="ChEBI" id="CHEBI:15597"/>
        <dbReference type="ChEBI" id="CHEBI:43474"/>
        <dbReference type="ChEBI" id="CHEBI:58738"/>
        <dbReference type="EC" id="3.1.3.71"/>
    </reaction>
</comment>
<dbReference type="InterPro" id="IPR036702">
    <property type="entry name" value="ComB-like_sf"/>
</dbReference>
<dbReference type="SUPFAM" id="SSF142823">
    <property type="entry name" value="ComB-like"/>
    <property type="match status" value="1"/>
</dbReference>
<evidence type="ECO:0000256" key="1">
    <source>
        <dbReference type="ARBA" id="ARBA00001946"/>
    </source>
</evidence>
<evidence type="ECO:0000313" key="8">
    <source>
        <dbReference type="EMBL" id="KGN92558.1"/>
    </source>
</evidence>
<keyword evidence="9" id="KW-1185">Reference proteome</keyword>
<organism evidence="8 9">
    <name type="scientific">Porphyromonas canoris</name>
    <dbReference type="NCBI Taxonomy" id="36875"/>
    <lineage>
        <taxon>Bacteria</taxon>
        <taxon>Pseudomonadati</taxon>
        <taxon>Bacteroidota</taxon>
        <taxon>Bacteroidia</taxon>
        <taxon>Bacteroidales</taxon>
        <taxon>Porphyromonadaceae</taxon>
        <taxon>Porphyromonas</taxon>
    </lineage>
</organism>
<comment type="cofactor">
    <cofactor evidence="1">
        <name>Mg(2+)</name>
        <dbReference type="ChEBI" id="CHEBI:18420"/>
    </cofactor>
</comment>
<reference evidence="8 9" key="1">
    <citation type="submission" date="2014-08" db="EMBL/GenBank/DDBJ databases">
        <title>Porphyromonas canoris strain:OH2762 Genome sequencing.</title>
        <authorList>
            <person name="Wallis C."/>
            <person name="Deusch O."/>
            <person name="O'Flynn C."/>
            <person name="Davis I."/>
            <person name="Jospin G."/>
            <person name="Darling A.E."/>
            <person name="Coil D.A."/>
            <person name="Alexiev A."/>
            <person name="Horsfall A."/>
            <person name="Kirkwood N."/>
            <person name="Harris S."/>
            <person name="Eisen J.A."/>
        </authorList>
    </citation>
    <scope>NUCLEOTIDE SEQUENCE [LARGE SCALE GENOMIC DNA]</scope>
    <source>
        <strain evidence="9">COT-108 OH2762</strain>
    </source>
</reference>